<keyword evidence="2" id="KW-1185">Reference proteome</keyword>
<evidence type="ECO:0000313" key="1">
    <source>
        <dbReference type="EMBL" id="MFC3099501.1"/>
    </source>
</evidence>
<evidence type="ECO:0008006" key="3">
    <source>
        <dbReference type="Google" id="ProtNLM"/>
    </source>
</evidence>
<dbReference type="Proteomes" id="UP001595378">
    <property type="component" value="Unassembled WGS sequence"/>
</dbReference>
<accession>A0ABV7EBW4</accession>
<dbReference type="InterPro" id="IPR011990">
    <property type="entry name" value="TPR-like_helical_dom_sf"/>
</dbReference>
<evidence type="ECO:0000313" key="2">
    <source>
        <dbReference type="Proteomes" id="UP001595378"/>
    </source>
</evidence>
<gene>
    <name evidence="1" type="ORF">ACFODK_01175</name>
</gene>
<sequence length="421" mass="44406">MLRHSSSTALTFRKKGLASALAMAVALAGGTMAVSSVLVAPAAAQSYSRNFVSVYQPVANVVNADGGDISSVAGQFPAIIAASVSADEQLATGSLLLQAGIKASNPAWQRQGLEMQVNSGKLAPDTAAEFNYFIGRLAFDARDYAGARASLGRAAAAGYSAPDLEGIIADTYYQSGDVPSGLSYVREQVARNAAAGRQTPEPLLLRALQAAYTARLNAESIDASEMLVKAHPTRDNWLRALQVAMSIGDFDDGARLDLLRLMRVTNTLTERGEYVAYIESADPRIMSNELDGVLTAAADAGLISRSDEYYEEVRAIIASRMAGDRADAPDLVADARRAATGRDALAAGDVLYSLSDYAGAEEMYALAIQKGGVDNNTVLTRLGMMQAWQGKADEAQATLSQVSGERAIVARMWAAYAATRG</sequence>
<dbReference type="SUPFAM" id="SSF48452">
    <property type="entry name" value="TPR-like"/>
    <property type="match status" value="1"/>
</dbReference>
<comment type="caution">
    <text evidence="1">The sequence shown here is derived from an EMBL/GenBank/DDBJ whole genome shotgun (WGS) entry which is preliminary data.</text>
</comment>
<name>A0ABV7EBW4_9SPHN</name>
<proteinExistence type="predicted"/>
<dbReference type="EMBL" id="JBHRSU010000001">
    <property type="protein sequence ID" value="MFC3099501.1"/>
    <property type="molecule type" value="Genomic_DNA"/>
</dbReference>
<protein>
    <recommendedName>
        <fullName evidence="3">Tetratricopeptide repeat protein</fullName>
    </recommendedName>
</protein>
<reference evidence="2" key="1">
    <citation type="journal article" date="2019" name="Int. J. Syst. Evol. Microbiol.">
        <title>The Global Catalogue of Microorganisms (GCM) 10K type strain sequencing project: providing services to taxonomists for standard genome sequencing and annotation.</title>
        <authorList>
            <consortium name="The Broad Institute Genomics Platform"/>
            <consortium name="The Broad Institute Genome Sequencing Center for Infectious Disease"/>
            <person name="Wu L."/>
            <person name="Ma J."/>
        </authorList>
    </citation>
    <scope>NUCLEOTIDE SEQUENCE [LARGE SCALE GENOMIC DNA]</scope>
    <source>
        <strain evidence="2">KCTC 52606</strain>
    </source>
</reference>
<dbReference type="RefSeq" id="WP_336917282.1">
    <property type="nucleotide sequence ID" value="NZ_JBANRN010000001.1"/>
</dbReference>
<organism evidence="1 2">
    <name type="scientific">Alteraurantiacibacter lauratis</name>
    <dbReference type="NCBI Taxonomy" id="2054627"/>
    <lineage>
        <taxon>Bacteria</taxon>
        <taxon>Pseudomonadati</taxon>
        <taxon>Pseudomonadota</taxon>
        <taxon>Alphaproteobacteria</taxon>
        <taxon>Sphingomonadales</taxon>
        <taxon>Erythrobacteraceae</taxon>
        <taxon>Alteraurantiacibacter</taxon>
    </lineage>
</organism>